<feature type="compositionally biased region" description="Polar residues" evidence="1">
    <location>
        <begin position="180"/>
        <end position="192"/>
    </location>
</feature>
<dbReference type="eggNOG" id="ENOG502S556">
    <property type="taxonomic scope" value="Eukaryota"/>
</dbReference>
<dbReference type="PANTHER" id="PTHR34660">
    <property type="entry name" value="MYB-LIKE PROTEIN X"/>
    <property type="match status" value="1"/>
</dbReference>
<name>A0A0A0LK14_CUCSA</name>
<feature type="compositionally biased region" description="Basic residues" evidence="1">
    <location>
        <begin position="42"/>
        <end position="78"/>
    </location>
</feature>
<feature type="region of interest" description="Disordered" evidence="1">
    <location>
        <begin position="213"/>
        <end position="242"/>
    </location>
</feature>
<reference evidence="2 3" key="1">
    <citation type="journal article" date="2009" name="Nat. Genet.">
        <title>The genome of the cucumber, Cucumis sativus L.</title>
        <authorList>
            <person name="Huang S."/>
            <person name="Li R."/>
            <person name="Zhang Z."/>
            <person name="Li L."/>
            <person name="Gu X."/>
            <person name="Fan W."/>
            <person name="Lucas W.J."/>
            <person name="Wang X."/>
            <person name="Xie B."/>
            <person name="Ni P."/>
            <person name="Ren Y."/>
            <person name="Zhu H."/>
            <person name="Li J."/>
            <person name="Lin K."/>
            <person name="Jin W."/>
            <person name="Fei Z."/>
            <person name="Li G."/>
            <person name="Staub J."/>
            <person name="Kilian A."/>
            <person name="van der Vossen E.A."/>
            <person name="Wu Y."/>
            <person name="Guo J."/>
            <person name="He J."/>
            <person name="Jia Z."/>
            <person name="Ren Y."/>
            <person name="Tian G."/>
            <person name="Lu Y."/>
            <person name="Ruan J."/>
            <person name="Qian W."/>
            <person name="Wang M."/>
            <person name="Huang Q."/>
            <person name="Li B."/>
            <person name="Xuan Z."/>
            <person name="Cao J."/>
            <person name="Asan"/>
            <person name="Wu Z."/>
            <person name="Zhang J."/>
            <person name="Cai Q."/>
            <person name="Bai Y."/>
            <person name="Zhao B."/>
            <person name="Han Y."/>
            <person name="Li Y."/>
            <person name="Li X."/>
            <person name="Wang S."/>
            <person name="Shi Q."/>
            <person name="Liu S."/>
            <person name="Cho W.K."/>
            <person name="Kim J.Y."/>
            <person name="Xu Y."/>
            <person name="Heller-Uszynska K."/>
            <person name="Miao H."/>
            <person name="Cheng Z."/>
            <person name="Zhang S."/>
            <person name="Wu J."/>
            <person name="Yang Y."/>
            <person name="Kang H."/>
            <person name="Li M."/>
            <person name="Liang H."/>
            <person name="Ren X."/>
            <person name="Shi Z."/>
            <person name="Wen M."/>
            <person name="Jian M."/>
            <person name="Yang H."/>
            <person name="Zhang G."/>
            <person name="Yang Z."/>
            <person name="Chen R."/>
            <person name="Liu S."/>
            <person name="Li J."/>
            <person name="Ma L."/>
            <person name="Liu H."/>
            <person name="Zhou Y."/>
            <person name="Zhao J."/>
            <person name="Fang X."/>
            <person name="Li G."/>
            <person name="Fang L."/>
            <person name="Li Y."/>
            <person name="Liu D."/>
            <person name="Zheng H."/>
            <person name="Zhang Y."/>
            <person name="Qin N."/>
            <person name="Li Z."/>
            <person name="Yang G."/>
            <person name="Yang S."/>
            <person name="Bolund L."/>
            <person name="Kristiansen K."/>
            <person name="Zheng H."/>
            <person name="Li S."/>
            <person name="Zhang X."/>
            <person name="Yang H."/>
            <person name="Wang J."/>
            <person name="Sun R."/>
            <person name="Zhang B."/>
            <person name="Jiang S."/>
            <person name="Wang J."/>
            <person name="Du Y."/>
            <person name="Li S."/>
        </authorList>
    </citation>
    <scope>NUCLEOTIDE SEQUENCE [LARGE SCALE GENOMIC DNA]</scope>
    <source>
        <strain evidence="3">cv. 9930</strain>
    </source>
</reference>
<reference evidence="2 3" key="2">
    <citation type="journal article" date="2009" name="PLoS ONE">
        <title>An integrated genetic and cytogenetic map of the cucumber genome.</title>
        <authorList>
            <person name="Ren Y."/>
            <person name="Zhang Z."/>
            <person name="Liu J."/>
            <person name="Staub J.E."/>
            <person name="Han Y."/>
            <person name="Cheng Z."/>
            <person name="Li X."/>
            <person name="Lu J."/>
            <person name="Miao H."/>
            <person name="Kang H."/>
            <person name="Xie B."/>
            <person name="Gu X."/>
            <person name="Wang X."/>
            <person name="Du Y."/>
            <person name="Jin W."/>
            <person name="Huang S."/>
        </authorList>
    </citation>
    <scope>NUCLEOTIDE SEQUENCE [LARGE SCALE GENOMIC DNA]</scope>
    <source>
        <strain evidence="3">cv. 9930</strain>
    </source>
</reference>
<dbReference type="AlphaFoldDB" id="A0A0A0LK14"/>
<evidence type="ECO:0000313" key="2">
    <source>
        <dbReference type="EMBL" id="KGN62255.1"/>
    </source>
</evidence>
<dbReference type="PANTHER" id="PTHR34660:SF7">
    <property type="entry name" value="DNA LIGASE-LIKE PROTEIN"/>
    <property type="match status" value="1"/>
</dbReference>
<dbReference type="KEGG" id="csv:101215840"/>
<dbReference type="OMA" id="EHEPAVC"/>
<dbReference type="OrthoDB" id="778084at2759"/>
<evidence type="ECO:0000256" key="1">
    <source>
        <dbReference type="SAM" id="MobiDB-lite"/>
    </source>
</evidence>
<dbReference type="Proteomes" id="UP000029981">
    <property type="component" value="Chromosome 2"/>
</dbReference>
<feature type="compositionally biased region" description="Basic and acidic residues" evidence="1">
    <location>
        <begin position="30"/>
        <end position="41"/>
    </location>
</feature>
<organism evidence="2 3">
    <name type="scientific">Cucumis sativus</name>
    <name type="common">Cucumber</name>
    <dbReference type="NCBI Taxonomy" id="3659"/>
    <lineage>
        <taxon>Eukaryota</taxon>
        <taxon>Viridiplantae</taxon>
        <taxon>Streptophyta</taxon>
        <taxon>Embryophyta</taxon>
        <taxon>Tracheophyta</taxon>
        <taxon>Spermatophyta</taxon>
        <taxon>Magnoliopsida</taxon>
        <taxon>eudicotyledons</taxon>
        <taxon>Gunneridae</taxon>
        <taxon>Pentapetalae</taxon>
        <taxon>rosids</taxon>
        <taxon>fabids</taxon>
        <taxon>Cucurbitales</taxon>
        <taxon>Cucurbitaceae</taxon>
        <taxon>Benincaseae</taxon>
        <taxon>Cucumis</taxon>
    </lineage>
</organism>
<gene>
    <name evidence="2" type="ORF">Csa_2G345960</name>
</gene>
<reference evidence="2 3" key="3">
    <citation type="journal article" date="2010" name="BMC Genomics">
        <title>Transcriptome sequencing and comparative analysis of cucumber flowers with different sex types.</title>
        <authorList>
            <person name="Guo S."/>
            <person name="Zheng Y."/>
            <person name="Joung J.G."/>
            <person name="Liu S."/>
            <person name="Zhang Z."/>
            <person name="Crasta O.R."/>
            <person name="Sobral B.W."/>
            <person name="Xu Y."/>
            <person name="Huang S."/>
            <person name="Fei Z."/>
        </authorList>
    </citation>
    <scope>NUCLEOTIDE SEQUENCE [LARGE SCALE GENOMIC DNA]</scope>
    <source>
        <strain evidence="3">cv. 9930</strain>
    </source>
</reference>
<proteinExistence type="predicted"/>
<dbReference type="STRING" id="3659.A0A0A0LK14"/>
<keyword evidence="3" id="KW-1185">Reference proteome</keyword>
<evidence type="ECO:0000313" key="3">
    <source>
        <dbReference type="Proteomes" id="UP000029981"/>
    </source>
</evidence>
<dbReference type="Gramene" id="KGN62255">
    <property type="protein sequence ID" value="KGN62255"/>
    <property type="gene ID" value="Csa_2G345960"/>
</dbReference>
<protein>
    <submittedName>
        <fullName evidence="2">Uncharacterized protein</fullName>
    </submittedName>
</protein>
<reference evidence="2 3" key="4">
    <citation type="journal article" date="2011" name="BMC Genomics">
        <title>RNA-Seq improves annotation of protein-coding genes in the cucumber genome.</title>
        <authorList>
            <person name="Li Z."/>
            <person name="Zhang Z."/>
            <person name="Yan P."/>
            <person name="Huang S."/>
            <person name="Fei Z."/>
            <person name="Lin K."/>
        </authorList>
    </citation>
    <scope>NUCLEOTIDE SEQUENCE [LARGE SCALE GENOMIC DNA]</scope>
    <source>
        <strain evidence="3">cv. 9930</strain>
    </source>
</reference>
<accession>A0A0A0LK14</accession>
<feature type="compositionally biased region" description="Basic and acidic residues" evidence="1">
    <location>
        <begin position="86"/>
        <end position="119"/>
    </location>
</feature>
<feature type="compositionally biased region" description="Low complexity" evidence="1">
    <location>
        <begin position="162"/>
        <end position="178"/>
    </location>
</feature>
<dbReference type="EMBL" id="CM002923">
    <property type="protein sequence ID" value="KGN62255.1"/>
    <property type="molecule type" value="Genomic_DNA"/>
</dbReference>
<sequence>MSRCFPYPPPGYVRKVASTEAALIESIKLQSERQSKNDRKNEKRRHKKEKKEKSKNKKERSKDKKHKSKERKEHKGKSSRSQGLNDQKHDKCFKEVKDLDGSKVEAEQLERSGLTEEHGQPVWPQSPAYLSDGTQIDHKRKREAATQPDEGCKPGKIIRIKLASASSLSQQEDSSAGSEQMCSTSGRYNSVDQKTDGDSHGSIANAETAVTVFPTLSNPKTPLHPIRDSNSTDKVASVPSRKRSSAESAYEALFEKWVAPPLLLEQQTDDEEWLFGTTRKQDGRSSTMANNNALSTVSSCGRSSNLWPRGQYLVDADVYSLPYTIPF</sequence>
<feature type="region of interest" description="Disordered" evidence="1">
    <location>
        <begin position="26"/>
        <end position="201"/>
    </location>
</feature>